<keyword evidence="1" id="KW-0812">Transmembrane</keyword>
<keyword evidence="1" id="KW-0472">Membrane</keyword>
<comment type="caution">
    <text evidence="5">The sequence shown here is derived from an EMBL/GenBank/DDBJ whole genome shotgun (WGS) entry which is preliminary data.</text>
</comment>
<dbReference type="PROSITE" id="PS50112">
    <property type="entry name" value="PAS"/>
    <property type="match status" value="2"/>
</dbReference>
<dbReference type="SUPFAM" id="SSF55073">
    <property type="entry name" value="Nucleotide cyclase"/>
    <property type="match status" value="1"/>
</dbReference>
<name>A0A2S8FYZ0_9BACT</name>
<dbReference type="PROSITE" id="PS50883">
    <property type="entry name" value="EAL"/>
    <property type="match status" value="1"/>
</dbReference>
<dbReference type="Pfam" id="PF00990">
    <property type="entry name" value="GGDEF"/>
    <property type="match status" value="1"/>
</dbReference>
<dbReference type="CDD" id="cd01948">
    <property type="entry name" value="EAL"/>
    <property type="match status" value="1"/>
</dbReference>
<dbReference type="InterPro" id="IPR000014">
    <property type="entry name" value="PAS"/>
</dbReference>
<dbReference type="Pfam" id="PF00989">
    <property type="entry name" value="PAS"/>
    <property type="match status" value="2"/>
</dbReference>
<feature type="domain" description="PAS" evidence="2">
    <location>
        <begin position="95"/>
        <end position="165"/>
    </location>
</feature>
<evidence type="ECO:0008006" key="7">
    <source>
        <dbReference type="Google" id="ProtNLM"/>
    </source>
</evidence>
<dbReference type="CDD" id="cd01949">
    <property type="entry name" value="GGDEF"/>
    <property type="match status" value="1"/>
</dbReference>
<dbReference type="SMART" id="SM00052">
    <property type="entry name" value="EAL"/>
    <property type="match status" value="1"/>
</dbReference>
<dbReference type="AlphaFoldDB" id="A0A2S8FYZ0"/>
<dbReference type="OrthoDB" id="9762141at2"/>
<dbReference type="PANTHER" id="PTHR44757">
    <property type="entry name" value="DIGUANYLATE CYCLASE DGCP"/>
    <property type="match status" value="1"/>
</dbReference>
<dbReference type="InterPro" id="IPR043128">
    <property type="entry name" value="Rev_trsase/Diguanyl_cyclase"/>
</dbReference>
<feature type="domain" description="PAS" evidence="2">
    <location>
        <begin position="220"/>
        <end position="269"/>
    </location>
</feature>
<dbReference type="RefSeq" id="WP_105328651.1">
    <property type="nucleotide sequence ID" value="NZ_PUHY01000005.1"/>
</dbReference>
<dbReference type="InterPro" id="IPR013767">
    <property type="entry name" value="PAS_fold"/>
</dbReference>
<gene>
    <name evidence="5" type="ORF">C5Y83_05510</name>
</gene>
<dbReference type="SUPFAM" id="SSF55785">
    <property type="entry name" value="PYP-like sensor domain (PAS domain)"/>
    <property type="match status" value="2"/>
</dbReference>
<feature type="domain" description="GGDEF" evidence="4">
    <location>
        <begin position="378"/>
        <end position="512"/>
    </location>
</feature>
<evidence type="ECO:0000259" key="4">
    <source>
        <dbReference type="PROSITE" id="PS50887"/>
    </source>
</evidence>
<dbReference type="CDD" id="cd00130">
    <property type="entry name" value="PAS"/>
    <property type="match status" value="2"/>
</dbReference>
<sequence>MRNRSSLKQLALSFGLAILGSVSVAYVFLLGAASRERIEWMPEAFFGWQGSSVILLLLAGICVTIGWVWRLHGQLRGRELSLAAERELVEQQRRSAVQIQGLMSASPDPLITVNQLGIIQMASTSVELVLGWDPQQLVGHDAITLFADSNQSEFSKSLKQLAHTEEDNTLGASRECAVRRFDGSEFPATVSLWKMELADCEPQFIVMIRDNTERVEALAKSGRYYEALNASADSISLMDQDTLEVLYVNDAACKALGYQREEMFSQTVLDRISELKIGDRIYAPQEVTQMLAEQGGVDGIELFRHRKDGSKFPVEANIRSFVSEGRRILVTTARDLTEKRKLTAELELLAYTDSLTGLANRSSILKTIQAKLDADSPECFALLFVDFDRFKIVNDSLGHDAGDDLLKQIAVRIRTSLRNTDITPARLGGDEFVILLENLATPDDATIVAERLQEAFTPSYDIGPHEVVSTASIGIVTSQYRYSTASGMLRDADLAMYEAKSAGKACYRVFDHTMRERAELRMKLEEHLHRAIDNNELRIAYQPIVCLSTGELTGAEALLRWQHPEYGLIAPDKFIPIAEESDLIIQIESWVLDHACQQLMSWQKHLGEAAPRCIHVNLSRKQLILPELPERVSRTLQKHQMAPESLHLEVTESMIMEDIEVGITSLKALRKSGVQIDMDDFGTGHSSLSCLHEFPIDVLKVDRAFVANARHVQDYAALLEAVLVLADNLGLNVVAEGIETKEQLALLQGLDCGYGQGYLFAKPLFPEQFEELIRTYSQHPEANFACVAVGD</sequence>
<reference evidence="5 6" key="1">
    <citation type="submission" date="2018-02" db="EMBL/GenBank/DDBJ databases">
        <title>Comparative genomes isolates from brazilian mangrove.</title>
        <authorList>
            <person name="Araujo J.E."/>
            <person name="Taketani R.G."/>
            <person name="Silva M.C.P."/>
            <person name="Loureco M.V."/>
            <person name="Andreote F.D."/>
        </authorList>
    </citation>
    <scope>NUCLEOTIDE SEQUENCE [LARGE SCALE GENOMIC DNA]</scope>
    <source>
        <strain evidence="5 6">Hex-1 MGV</strain>
    </source>
</reference>
<dbReference type="Gene3D" id="3.30.70.270">
    <property type="match status" value="1"/>
</dbReference>
<dbReference type="EMBL" id="PUHY01000005">
    <property type="protein sequence ID" value="PQO37402.1"/>
    <property type="molecule type" value="Genomic_DNA"/>
</dbReference>
<dbReference type="InterPro" id="IPR052155">
    <property type="entry name" value="Biofilm_reg_signaling"/>
</dbReference>
<feature type="domain" description="EAL" evidence="3">
    <location>
        <begin position="521"/>
        <end position="777"/>
    </location>
</feature>
<dbReference type="NCBIfam" id="TIGR00254">
    <property type="entry name" value="GGDEF"/>
    <property type="match status" value="1"/>
</dbReference>
<dbReference type="InterPro" id="IPR035965">
    <property type="entry name" value="PAS-like_dom_sf"/>
</dbReference>
<feature type="transmembrane region" description="Helical" evidence="1">
    <location>
        <begin position="12"/>
        <end position="33"/>
    </location>
</feature>
<dbReference type="Gene3D" id="3.20.20.450">
    <property type="entry name" value="EAL domain"/>
    <property type="match status" value="1"/>
</dbReference>
<dbReference type="SMART" id="SM00267">
    <property type="entry name" value="GGDEF"/>
    <property type="match status" value="1"/>
</dbReference>
<feature type="transmembrane region" description="Helical" evidence="1">
    <location>
        <begin position="45"/>
        <end position="69"/>
    </location>
</feature>
<protein>
    <recommendedName>
        <fullName evidence="7">GGDEF domain-containing protein</fullName>
    </recommendedName>
</protein>
<evidence type="ECO:0000259" key="2">
    <source>
        <dbReference type="PROSITE" id="PS50112"/>
    </source>
</evidence>
<evidence type="ECO:0000256" key="1">
    <source>
        <dbReference type="SAM" id="Phobius"/>
    </source>
</evidence>
<dbReference type="InterPro" id="IPR000160">
    <property type="entry name" value="GGDEF_dom"/>
</dbReference>
<accession>A0A2S8FYZ0</accession>
<dbReference type="InterPro" id="IPR001633">
    <property type="entry name" value="EAL_dom"/>
</dbReference>
<dbReference type="Proteomes" id="UP000238322">
    <property type="component" value="Unassembled WGS sequence"/>
</dbReference>
<proteinExistence type="predicted"/>
<dbReference type="SUPFAM" id="SSF141868">
    <property type="entry name" value="EAL domain-like"/>
    <property type="match status" value="1"/>
</dbReference>
<dbReference type="PANTHER" id="PTHR44757:SF2">
    <property type="entry name" value="BIOFILM ARCHITECTURE MAINTENANCE PROTEIN MBAA"/>
    <property type="match status" value="1"/>
</dbReference>
<organism evidence="5 6">
    <name type="scientific">Blastopirellula marina</name>
    <dbReference type="NCBI Taxonomy" id="124"/>
    <lineage>
        <taxon>Bacteria</taxon>
        <taxon>Pseudomonadati</taxon>
        <taxon>Planctomycetota</taxon>
        <taxon>Planctomycetia</taxon>
        <taxon>Pirellulales</taxon>
        <taxon>Pirellulaceae</taxon>
        <taxon>Blastopirellula</taxon>
    </lineage>
</organism>
<dbReference type="InterPro" id="IPR035919">
    <property type="entry name" value="EAL_sf"/>
</dbReference>
<dbReference type="NCBIfam" id="TIGR00229">
    <property type="entry name" value="sensory_box"/>
    <property type="match status" value="2"/>
</dbReference>
<dbReference type="PROSITE" id="PS50887">
    <property type="entry name" value="GGDEF"/>
    <property type="match status" value="1"/>
</dbReference>
<evidence type="ECO:0000313" key="5">
    <source>
        <dbReference type="EMBL" id="PQO37402.1"/>
    </source>
</evidence>
<keyword evidence="1" id="KW-1133">Transmembrane helix</keyword>
<evidence type="ECO:0000259" key="3">
    <source>
        <dbReference type="PROSITE" id="PS50883"/>
    </source>
</evidence>
<evidence type="ECO:0000313" key="6">
    <source>
        <dbReference type="Proteomes" id="UP000238322"/>
    </source>
</evidence>
<dbReference type="Pfam" id="PF00563">
    <property type="entry name" value="EAL"/>
    <property type="match status" value="1"/>
</dbReference>
<dbReference type="Gene3D" id="3.30.450.20">
    <property type="entry name" value="PAS domain"/>
    <property type="match status" value="2"/>
</dbReference>
<dbReference type="InterPro" id="IPR029787">
    <property type="entry name" value="Nucleotide_cyclase"/>
</dbReference>
<dbReference type="SMART" id="SM00091">
    <property type="entry name" value="PAS"/>
    <property type="match status" value="2"/>
</dbReference>
<dbReference type="GO" id="GO:0006355">
    <property type="term" value="P:regulation of DNA-templated transcription"/>
    <property type="evidence" value="ECO:0007669"/>
    <property type="project" value="InterPro"/>
</dbReference>